<evidence type="ECO:0000313" key="2">
    <source>
        <dbReference type="EMBL" id="KAF1959261.1"/>
    </source>
</evidence>
<dbReference type="OrthoDB" id="3885310at2759"/>
<dbReference type="AlphaFoldDB" id="A0A6A5U2X1"/>
<dbReference type="Proteomes" id="UP000800035">
    <property type="component" value="Unassembled WGS sequence"/>
</dbReference>
<protein>
    <submittedName>
        <fullName evidence="2">Uncharacterized protein</fullName>
    </submittedName>
</protein>
<proteinExistence type="predicted"/>
<name>A0A6A5U2X1_9PLEO</name>
<evidence type="ECO:0000313" key="3">
    <source>
        <dbReference type="Proteomes" id="UP000800035"/>
    </source>
</evidence>
<gene>
    <name evidence="2" type="ORF">CC80DRAFT_406955</name>
</gene>
<evidence type="ECO:0000256" key="1">
    <source>
        <dbReference type="SAM" id="MobiDB-lite"/>
    </source>
</evidence>
<sequence length="279" mass="31054">MRELYDHVNITISIPNDDMEAYLNWALEREHGDLGLKSTAKKPPLSSLGLSLRKRNEPELIKTLVSDIKGLATGHIAIAKARLDLLHDARSVEDIMQKRYQLPASNLDIVSMFDAAVKAVEAQDPLRGSLGLQAIAAAGRDPDGIEIPYLRELLNQSNRTRVRSGEDILTATRGLLTAPVGFKPQSLHIFGNTFNNYVVERYNDSIYRADQQLPQENSLEEMDNDTPVAARDSPEPHVLSEEPNAIMTSETGMTDSSIGSDDQTFIPTYIIRKGTRMWI</sequence>
<organism evidence="2 3">
    <name type="scientific">Byssothecium circinans</name>
    <dbReference type="NCBI Taxonomy" id="147558"/>
    <lineage>
        <taxon>Eukaryota</taxon>
        <taxon>Fungi</taxon>
        <taxon>Dikarya</taxon>
        <taxon>Ascomycota</taxon>
        <taxon>Pezizomycotina</taxon>
        <taxon>Dothideomycetes</taxon>
        <taxon>Pleosporomycetidae</taxon>
        <taxon>Pleosporales</taxon>
        <taxon>Massarineae</taxon>
        <taxon>Massarinaceae</taxon>
        <taxon>Byssothecium</taxon>
    </lineage>
</organism>
<reference evidence="2" key="1">
    <citation type="journal article" date="2020" name="Stud. Mycol.">
        <title>101 Dothideomycetes genomes: a test case for predicting lifestyles and emergence of pathogens.</title>
        <authorList>
            <person name="Haridas S."/>
            <person name="Albert R."/>
            <person name="Binder M."/>
            <person name="Bloem J."/>
            <person name="Labutti K."/>
            <person name="Salamov A."/>
            <person name="Andreopoulos B."/>
            <person name="Baker S."/>
            <person name="Barry K."/>
            <person name="Bills G."/>
            <person name="Bluhm B."/>
            <person name="Cannon C."/>
            <person name="Castanera R."/>
            <person name="Culley D."/>
            <person name="Daum C."/>
            <person name="Ezra D."/>
            <person name="Gonzalez J."/>
            <person name="Henrissat B."/>
            <person name="Kuo A."/>
            <person name="Liang C."/>
            <person name="Lipzen A."/>
            <person name="Lutzoni F."/>
            <person name="Magnuson J."/>
            <person name="Mondo S."/>
            <person name="Nolan M."/>
            <person name="Ohm R."/>
            <person name="Pangilinan J."/>
            <person name="Park H.-J."/>
            <person name="Ramirez L."/>
            <person name="Alfaro M."/>
            <person name="Sun H."/>
            <person name="Tritt A."/>
            <person name="Yoshinaga Y."/>
            <person name="Zwiers L.-H."/>
            <person name="Turgeon B."/>
            <person name="Goodwin S."/>
            <person name="Spatafora J."/>
            <person name="Crous P."/>
            <person name="Grigoriev I."/>
        </authorList>
    </citation>
    <scope>NUCLEOTIDE SEQUENCE</scope>
    <source>
        <strain evidence="2">CBS 675.92</strain>
    </source>
</reference>
<accession>A0A6A5U2X1</accession>
<dbReference type="EMBL" id="ML976985">
    <property type="protein sequence ID" value="KAF1959261.1"/>
    <property type="molecule type" value="Genomic_DNA"/>
</dbReference>
<feature type="region of interest" description="Disordered" evidence="1">
    <location>
        <begin position="220"/>
        <end position="243"/>
    </location>
</feature>
<keyword evidence="3" id="KW-1185">Reference proteome</keyword>